<dbReference type="EMBL" id="CP144746">
    <property type="protein sequence ID" value="WVZ58751.1"/>
    <property type="molecule type" value="Genomic_DNA"/>
</dbReference>
<dbReference type="Proteomes" id="UP001341281">
    <property type="component" value="Chromosome 02"/>
</dbReference>
<accession>A0AAQ3WEK3</accession>
<name>A0AAQ3WEK3_PASNO</name>
<evidence type="ECO:0000313" key="2">
    <source>
        <dbReference type="Proteomes" id="UP001341281"/>
    </source>
</evidence>
<keyword evidence="2" id="KW-1185">Reference proteome</keyword>
<protein>
    <submittedName>
        <fullName evidence="1">Uncharacterized protein</fullName>
    </submittedName>
</protein>
<organism evidence="1 2">
    <name type="scientific">Paspalum notatum var. saurae</name>
    <dbReference type="NCBI Taxonomy" id="547442"/>
    <lineage>
        <taxon>Eukaryota</taxon>
        <taxon>Viridiplantae</taxon>
        <taxon>Streptophyta</taxon>
        <taxon>Embryophyta</taxon>
        <taxon>Tracheophyta</taxon>
        <taxon>Spermatophyta</taxon>
        <taxon>Magnoliopsida</taxon>
        <taxon>Liliopsida</taxon>
        <taxon>Poales</taxon>
        <taxon>Poaceae</taxon>
        <taxon>PACMAD clade</taxon>
        <taxon>Panicoideae</taxon>
        <taxon>Andropogonodae</taxon>
        <taxon>Paspaleae</taxon>
        <taxon>Paspalinae</taxon>
        <taxon>Paspalum</taxon>
    </lineage>
</organism>
<reference evidence="1 2" key="1">
    <citation type="submission" date="2024-02" db="EMBL/GenBank/DDBJ databases">
        <title>High-quality chromosome-scale genome assembly of Pensacola bahiagrass (Paspalum notatum Flugge var. saurae).</title>
        <authorList>
            <person name="Vega J.M."/>
            <person name="Podio M."/>
            <person name="Orjuela J."/>
            <person name="Siena L.A."/>
            <person name="Pessino S.C."/>
            <person name="Combes M.C."/>
            <person name="Mariac C."/>
            <person name="Albertini E."/>
            <person name="Pupilli F."/>
            <person name="Ortiz J.P.A."/>
            <person name="Leblanc O."/>
        </authorList>
    </citation>
    <scope>NUCLEOTIDE SEQUENCE [LARGE SCALE GENOMIC DNA]</scope>
    <source>
        <strain evidence="1">R1</strain>
        <tissue evidence="1">Leaf</tissue>
    </source>
</reference>
<dbReference type="AlphaFoldDB" id="A0AAQ3WEK3"/>
<proteinExistence type="predicted"/>
<gene>
    <name evidence="1" type="ORF">U9M48_008986</name>
</gene>
<sequence>MVYCLSQAKTVSFKTAAYSYLVRSQGHKMLMVRFLSHINLAYDFYRPEDFFMSQDGSPSRIEVFEVDIDGRQLIPLDGIGNYAAFVGNK</sequence>
<evidence type="ECO:0000313" key="1">
    <source>
        <dbReference type="EMBL" id="WVZ58751.1"/>
    </source>
</evidence>